<keyword evidence="2" id="KW-1185">Reference proteome</keyword>
<proteinExistence type="predicted"/>
<sequence length="74" mass="8396">MAYGARSTSQQFSKQCENVRLNLVIENHYDLSQRTFIIVFRDHIHILHRKPKARLAAAAIEGKAGLQEIPALLP</sequence>
<accession>A0A9P0EDB8</accession>
<name>A0A9P0EDB8_NEZVI</name>
<dbReference type="AlphaFoldDB" id="A0A9P0EDB8"/>
<evidence type="ECO:0000313" key="2">
    <source>
        <dbReference type="Proteomes" id="UP001152798"/>
    </source>
</evidence>
<reference evidence="1" key="1">
    <citation type="submission" date="2022-01" db="EMBL/GenBank/DDBJ databases">
        <authorList>
            <person name="King R."/>
        </authorList>
    </citation>
    <scope>NUCLEOTIDE SEQUENCE</scope>
</reference>
<organism evidence="1 2">
    <name type="scientific">Nezara viridula</name>
    <name type="common">Southern green stink bug</name>
    <name type="synonym">Cimex viridulus</name>
    <dbReference type="NCBI Taxonomy" id="85310"/>
    <lineage>
        <taxon>Eukaryota</taxon>
        <taxon>Metazoa</taxon>
        <taxon>Ecdysozoa</taxon>
        <taxon>Arthropoda</taxon>
        <taxon>Hexapoda</taxon>
        <taxon>Insecta</taxon>
        <taxon>Pterygota</taxon>
        <taxon>Neoptera</taxon>
        <taxon>Paraneoptera</taxon>
        <taxon>Hemiptera</taxon>
        <taxon>Heteroptera</taxon>
        <taxon>Panheteroptera</taxon>
        <taxon>Pentatomomorpha</taxon>
        <taxon>Pentatomoidea</taxon>
        <taxon>Pentatomidae</taxon>
        <taxon>Pentatominae</taxon>
        <taxon>Nezara</taxon>
    </lineage>
</organism>
<evidence type="ECO:0000313" key="1">
    <source>
        <dbReference type="EMBL" id="CAH1391731.1"/>
    </source>
</evidence>
<protein>
    <submittedName>
        <fullName evidence="1">Uncharacterized protein</fullName>
    </submittedName>
</protein>
<dbReference type="EMBL" id="OV725077">
    <property type="protein sequence ID" value="CAH1391731.1"/>
    <property type="molecule type" value="Genomic_DNA"/>
</dbReference>
<gene>
    <name evidence="1" type="ORF">NEZAVI_LOCUS2685</name>
</gene>
<dbReference type="Proteomes" id="UP001152798">
    <property type="component" value="Chromosome 1"/>
</dbReference>